<accession>A0ABV5BK08</accession>
<gene>
    <name evidence="1" type="ORF">ACE5IX_03940</name>
</gene>
<name>A0ABV5BK08_9LEPT</name>
<proteinExistence type="predicted"/>
<sequence length="316" mass="35397">MIYTILSNRRIFRRIDLNLNIQSFYWRILFVGILFFLSSSVFAADLLLSNGDGFILDLISEDERAITVSWKNRVYVIPRSEVLKIDISRKGPHTSYRTSYFVLKDSTSIRGVLAEEKETFYTVKTDLGYLDIDKSRIKNSKIPQDQDAKLPLEFLSEKITQPETKWGGSISTYAGIGSIANSAPVWLSGSFFIEPAYFRLGERNQLGIRVDALGSTGGANTRYSALMPEIYLFRGFGFSEERNFYLSIGIGPAAVQSKSRNETQSGIVPGAHLEIGYQGWKWESGFLRIGGKILCFADASSPFCTAGLEFSFGARL</sequence>
<dbReference type="RefSeq" id="WP_375532521.1">
    <property type="nucleotide sequence ID" value="NZ_JBHILI010000001.1"/>
</dbReference>
<organism evidence="1 2">
    <name type="scientific">Leptospira wolffii</name>
    <dbReference type="NCBI Taxonomy" id="409998"/>
    <lineage>
        <taxon>Bacteria</taxon>
        <taxon>Pseudomonadati</taxon>
        <taxon>Spirochaetota</taxon>
        <taxon>Spirochaetia</taxon>
        <taxon>Leptospirales</taxon>
        <taxon>Leptospiraceae</taxon>
        <taxon>Leptospira</taxon>
    </lineage>
</organism>
<evidence type="ECO:0000313" key="1">
    <source>
        <dbReference type="EMBL" id="MFB5735643.1"/>
    </source>
</evidence>
<dbReference type="EMBL" id="JBHILJ010000001">
    <property type="protein sequence ID" value="MFB5735643.1"/>
    <property type="molecule type" value="Genomic_DNA"/>
</dbReference>
<comment type="caution">
    <text evidence="1">The sequence shown here is derived from an EMBL/GenBank/DDBJ whole genome shotgun (WGS) entry which is preliminary data.</text>
</comment>
<keyword evidence="2" id="KW-1185">Reference proteome</keyword>
<reference evidence="1 2" key="1">
    <citation type="submission" date="2024-09" db="EMBL/GenBank/DDBJ databases">
        <title>Taxonomic and Genotyping Characterization of Leptospira Strains isolated from Multiple Sources in Colombia highlights the importance of intermediate species.</title>
        <authorList>
            <person name="Torres Higuera L."/>
            <person name="Rojas Tapias D."/>
            <person name="Jimenez Velasquez S."/>
            <person name="Renjifo Ibanez C."/>
        </authorList>
    </citation>
    <scope>NUCLEOTIDE SEQUENCE [LARGE SCALE GENOMIC DNA]</scope>
    <source>
        <strain evidence="1 2">Lep080</strain>
    </source>
</reference>
<dbReference type="NCBIfam" id="NF047432">
    <property type="entry name" value="LA_3334_fam"/>
    <property type="match status" value="1"/>
</dbReference>
<protein>
    <submittedName>
        <fullName evidence="1">LA_3334 family protein</fullName>
    </submittedName>
</protein>
<dbReference type="Proteomes" id="UP001580391">
    <property type="component" value="Unassembled WGS sequence"/>
</dbReference>
<evidence type="ECO:0000313" key="2">
    <source>
        <dbReference type="Proteomes" id="UP001580391"/>
    </source>
</evidence>